<feature type="domain" description="ParB-like N-terminal" evidence="2">
    <location>
        <begin position="26"/>
        <end position="115"/>
    </location>
</feature>
<dbReference type="GO" id="GO:0003677">
    <property type="term" value="F:DNA binding"/>
    <property type="evidence" value="ECO:0007669"/>
    <property type="project" value="InterPro"/>
</dbReference>
<dbReference type="Pfam" id="PF02195">
    <property type="entry name" value="ParB_N"/>
    <property type="match status" value="1"/>
</dbReference>
<dbReference type="PANTHER" id="PTHR33375">
    <property type="entry name" value="CHROMOSOME-PARTITIONING PROTEIN PARB-RELATED"/>
    <property type="match status" value="1"/>
</dbReference>
<dbReference type="SMART" id="SM00470">
    <property type="entry name" value="ParB"/>
    <property type="match status" value="1"/>
</dbReference>
<dbReference type="InterPro" id="IPR003115">
    <property type="entry name" value="ParB_N"/>
</dbReference>
<dbReference type="InterPro" id="IPR050336">
    <property type="entry name" value="Chromosome_partition/occlusion"/>
</dbReference>
<dbReference type="AlphaFoldDB" id="A0A564SBG8"/>
<protein>
    <submittedName>
        <fullName evidence="3">Chromosome-partitioning protein Spo0J</fullName>
    </submittedName>
</protein>
<organism evidence="3 4">
    <name type="scientific">Blautia obeum</name>
    <dbReference type="NCBI Taxonomy" id="40520"/>
    <lineage>
        <taxon>Bacteria</taxon>
        <taxon>Bacillati</taxon>
        <taxon>Bacillota</taxon>
        <taxon>Clostridia</taxon>
        <taxon>Lachnospirales</taxon>
        <taxon>Lachnospiraceae</taxon>
        <taxon>Blautia</taxon>
    </lineage>
</organism>
<reference evidence="3 4" key="1">
    <citation type="submission" date="2019-07" db="EMBL/GenBank/DDBJ databases">
        <authorList>
            <person name="Hibberd C M."/>
            <person name="Gehrig L. J."/>
            <person name="Chang H.-W."/>
            <person name="Venkatesh S."/>
        </authorList>
    </citation>
    <scope>NUCLEOTIDE SEQUENCE [LARGE SCALE GENOMIC DNA]</scope>
    <source>
        <strain evidence="3">Ruminococcus_obeum_SSTS_Bg7063</strain>
    </source>
</reference>
<dbReference type="EMBL" id="CABHNB010000005">
    <property type="protein sequence ID" value="VUW92123.1"/>
    <property type="molecule type" value="Genomic_DNA"/>
</dbReference>
<dbReference type="NCBIfam" id="TIGR00180">
    <property type="entry name" value="parB_part"/>
    <property type="match status" value="1"/>
</dbReference>
<evidence type="ECO:0000259" key="2">
    <source>
        <dbReference type="SMART" id="SM00470"/>
    </source>
</evidence>
<dbReference type="CDD" id="cd16407">
    <property type="entry name" value="ParB_N_like"/>
    <property type="match status" value="1"/>
</dbReference>
<proteinExistence type="inferred from homology"/>
<evidence type="ECO:0000256" key="1">
    <source>
        <dbReference type="ARBA" id="ARBA00006295"/>
    </source>
</evidence>
<comment type="similarity">
    <text evidence="1">Belongs to the ParB family.</text>
</comment>
<evidence type="ECO:0000313" key="3">
    <source>
        <dbReference type="EMBL" id="VUW92123.1"/>
    </source>
</evidence>
<dbReference type="InterPro" id="IPR036086">
    <property type="entry name" value="ParB/Sulfiredoxin_sf"/>
</dbReference>
<name>A0A564SBG8_9FIRM</name>
<dbReference type="SUPFAM" id="SSF110849">
    <property type="entry name" value="ParB/Sulfiredoxin"/>
    <property type="match status" value="1"/>
</dbReference>
<dbReference type="Proteomes" id="UP000409147">
    <property type="component" value="Unassembled WGS sequence"/>
</dbReference>
<dbReference type="RefSeq" id="WP_144368291.1">
    <property type="nucleotide sequence ID" value="NZ_CABHNB010000005.1"/>
</dbReference>
<dbReference type="InterPro" id="IPR004437">
    <property type="entry name" value="ParB/RepB/Spo0J"/>
</dbReference>
<evidence type="ECO:0000313" key="4">
    <source>
        <dbReference type="Proteomes" id="UP000409147"/>
    </source>
</evidence>
<sequence>MNCKKTAKSRSDDEHRLFDSTVEKVVEIGLERLRPFENHPFKVKEDEAMARLMESIERYGIMNPLIVMPTTEGFYRIISGHRRKYCAEKLGYTQVPVIIRYMKEDDSIISMVDSNLHREKILLSEKAFAYSMKNEAMNRLSRWWTRTFRGRSCCRVRRHLLIR</sequence>
<dbReference type="PANTHER" id="PTHR33375:SF1">
    <property type="entry name" value="CHROMOSOME-PARTITIONING PROTEIN PARB-RELATED"/>
    <property type="match status" value="1"/>
</dbReference>
<dbReference type="GO" id="GO:0005694">
    <property type="term" value="C:chromosome"/>
    <property type="evidence" value="ECO:0007669"/>
    <property type="project" value="TreeGrafter"/>
</dbReference>
<dbReference type="GO" id="GO:0007059">
    <property type="term" value="P:chromosome segregation"/>
    <property type="evidence" value="ECO:0007669"/>
    <property type="project" value="TreeGrafter"/>
</dbReference>
<gene>
    <name evidence="3" type="primary">spo0C_1</name>
    <name evidence="3" type="ORF">ROSSTS7063_00408</name>
</gene>
<accession>A0A564SBG8</accession>
<keyword evidence="4" id="KW-1185">Reference proteome</keyword>
<dbReference type="Gene3D" id="3.90.1530.10">
    <property type="entry name" value="Conserved hypothetical protein from pyrococcus furiosus pfu- 392566-001, ParB domain"/>
    <property type="match status" value="1"/>
</dbReference>